<dbReference type="InterPro" id="IPR053151">
    <property type="entry name" value="RNase_H-like"/>
</dbReference>
<protein>
    <recommendedName>
        <fullName evidence="1">RNase H type-1 domain-containing protein</fullName>
    </recommendedName>
</protein>
<dbReference type="PANTHER" id="PTHR47723">
    <property type="entry name" value="OS05G0353850 PROTEIN"/>
    <property type="match status" value="1"/>
</dbReference>
<evidence type="ECO:0000259" key="1">
    <source>
        <dbReference type="Pfam" id="PF13456"/>
    </source>
</evidence>
<dbReference type="InterPro" id="IPR002156">
    <property type="entry name" value="RNaseH_domain"/>
</dbReference>
<evidence type="ECO:0000313" key="3">
    <source>
        <dbReference type="Proteomes" id="UP000222542"/>
    </source>
</evidence>
<dbReference type="GO" id="GO:0003676">
    <property type="term" value="F:nucleic acid binding"/>
    <property type="evidence" value="ECO:0007669"/>
    <property type="project" value="InterPro"/>
</dbReference>
<proteinExistence type="predicted"/>
<dbReference type="EMBL" id="AYRZ02000003">
    <property type="protein sequence ID" value="PHT87473.1"/>
    <property type="molecule type" value="Genomic_DNA"/>
</dbReference>
<accession>A0A2G2ZZQ8</accession>
<dbReference type="Pfam" id="PF13456">
    <property type="entry name" value="RVT_3"/>
    <property type="match status" value="1"/>
</dbReference>
<dbReference type="InterPro" id="IPR036397">
    <property type="entry name" value="RNaseH_sf"/>
</dbReference>
<dbReference type="Gene3D" id="3.30.420.10">
    <property type="entry name" value="Ribonuclease H-like superfamily/Ribonuclease H"/>
    <property type="match status" value="1"/>
</dbReference>
<gene>
    <name evidence="2" type="ORF">T459_09579</name>
</gene>
<organism evidence="2 3">
    <name type="scientific">Capsicum annuum</name>
    <name type="common">Capsicum pepper</name>
    <dbReference type="NCBI Taxonomy" id="4072"/>
    <lineage>
        <taxon>Eukaryota</taxon>
        <taxon>Viridiplantae</taxon>
        <taxon>Streptophyta</taxon>
        <taxon>Embryophyta</taxon>
        <taxon>Tracheophyta</taxon>
        <taxon>Spermatophyta</taxon>
        <taxon>Magnoliopsida</taxon>
        <taxon>eudicotyledons</taxon>
        <taxon>Gunneridae</taxon>
        <taxon>Pentapetalae</taxon>
        <taxon>asterids</taxon>
        <taxon>lamiids</taxon>
        <taxon>Solanales</taxon>
        <taxon>Solanaceae</taxon>
        <taxon>Solanoideae</taxon>
        <taxon>Capsiceae</taxon>
        <taxon>Capsicum</taxon>
    </lineage>
</organism>
<name>A0A2G2ZZQ8_CAPAN</name>
<dbReference type="SUPFAM" id="SSF53098">
    <property type="entry name" value="Ribonuclease H-like"/>
    <property type="match status" value="1"/>
</dbReference>
<evidence type="ECO:0000313" key="2">
    <source>
        <dbReference type="EMBL" id="PHT87473.1"/>
    </source>
</evidence>
<dbReference type="GO" id="GO:0004523">
    <property type="term" value="F:RNA-DNA hybrid ribonuclease activity"/>
    <property type="evidence" value="ECO:0007669"/>
    <property type="project" value="InterPro"/>
</dbReference>
<reference evidence="2 3" key="2">
    <citation type="journal article" date="2017" name="Genome Biol.">
        <title>New reference genome sequences of hot pepper reveal the massive evolution of plant disease-resistance genes by retroduplication.</title>
        <authorList>
            <person name="Kim S."/>
            <person name="Park J."/>
            <person name="Yeom S.I."/>
            <person name="Kim Y.M."/>
            <person name="Seo E."/>
            <person name="Kim K.T."/>
            <person name="Kim M.S."/>
            <person name="Lee J.M."/>
            <person name="Cheong K."/>
            <person name="Shin H.S."/>
            <person name="Kim S.B."/>
            <person name="Han K."/>
            <person name="Lee J."/>
            <person name="Park M."/>
            <person name="Lee H.A."/>
            <person name="Lee H.Y."/>
            <person name="Lee Y."/>
            <person name="Oh S."/>
            <person name="Lee J.H."/>
            <person name="Choi E."/>
            <person name="Choi E."/>
            <person name="Lee S.E."/>
            <person name="Jeon J."/>
            <person name="Kim H."/>
            <person name="Choi G."/>
            <person name="Song H."/>
            <person name="Lee J."/>
            <person name="Lee S.C."/>
            <person name="Kwon J.K."/>
            <person name="Lee H.Y."/>
            <person name="Koo N."/>
            <person name="Hong Y."/>
            <person name="Kim R.W."/>
            <person name="Kang W.H."/>
            <person name="Huh J.H."/>
            <person name="Kang B.C."/>
            <person name="Yang T.J."/>
            <person name="Lee Y.H."/>
            <person name="Bennetzen J.L."/>
            <person name="Choi D."/>
        </authorList>
    </citation>
    <scope>NUCLEOTIDE SEQUENCE [LARGE SCALE GENOMIC DNA]</scope>
    <source>
        <strain evidence="3">cv. CM334</strain>
    </source>
</reference>
<dbReference type="Gramene" id="PHT87473">
    <property type="protein sequence ID" value="PHT87473"/>
    <property type="gene ID" value="T459_09579"/>
</dbReference>
<dbReference type="CDD" id="cd06222">
    <property type="entry name" value="RNase_H_like"/>
    <property type="match status" value="1"/>
</dbReference>
<dbReference type="InterPro" id="IPR044730">
    <property type="entry name" value="RNase_H-like_dom_plant"/>
</dbReference>
<dbReference type="SMR" id="A0A2G2ZZQ8"/>
<dbReference type="OMA" id="SANCCAK"/>
<reference evidence="2 3" key="1">
    <citation type="journal article" date="2014" name="Nat. Genet.">
        <title>Genome sequence of the hot pepper provides insights into the evolution of pungency in Capsicum species.</title>
        <authorList>
            <person name="Kim S."/>
            <person name="Park M."/>
            <person name="Yeom S.I."/>
            <person name="Kim Y.M."/>
            <person name="Lee J.M."/>
            <person name="Lee H.A."/>
            <person name="Seo E."/>
            <person name="Choi J."/>
            <person name="Cheong K."/>
            <person name="Kim K.T."/>
            <person name="Jung K."/>
            <person name="Lee G.W."/>
            <person name="Oh S.K."/>
            <person name="Bae C."/>
            <person name="Kim S.B."/>
            <person name="Lee H.Y."/>
            <person name="Kim S.Y."/>
            <person name="Kim M.S."/>
            <person name="Kang B.C."/>
            <person name="Jo Y.D."/>
            <person name="Yang H.B."/>
            <person name="Jeong H.J."/>
            <person name="Kang W.H."/>
            <person name="Kwon J.K."/>
            <person name="Shin C."/>
            <person name="Lim J.Y."/>
            <person name="Park J.H."/>
            <person name="Huh J.H."/>
            <person name="Kim J.S."/>
            <person name="Kim B.D."/>
            <person name="Cohen O."/>
            <person name="Paran I."/>
            <person name="Suh M.C."/>
            <person name="Lee S.B."/>
            <person name="Kim Y.K."/>
            <person name="Shin Y."/>
            <person name="Noh S.J."/>
            <person name="Park J."/>
            <person name="Seo Y.S."/>
            <person name="Kwon S.Y."/>
            <person name="Kim H.A."/>
            <person name="Park J.M."/>
            <person name="Kim H.J."/>
            <person name="Choi S.B."/>
            <person name="Bosland P.W."/>
            <person name="Reeves G."/>
            <person name="Jo S.H."/>
            <person name="Lee B.W."/>
            <person name="Cho H.T."/>
            <person name="Choi H.S."/>
            <person name="Lee M.S."/>
            <person name="Yu Y."/>
            <person name="Do Choi Y."/>
            <person name="Park B.S."/>
            <person name="van Deynze A."/>
            <person name="Ashrafi H."/>
            <person name="Hill T."/>
            <person name="Kim W.T."/>
            <person name="Pai H.S."/>
            <person name="Ahn H.K."/>
            <person name="Yeam I."/>
            <person name="Giovannoni J.J."/>
            <person name="Rose J.K."/>
            <person name="Sorensen I."/>
            <person name="Lee S.J."/>
            <person name="Kim R.W."/>
            <person name="Choi I.Y."/>
            <person name="Choi B.S."/>
            <person name="Lim J.S."/>
            <person name="Lee Y.H."/>
            <person name="Choi D."/>
        </authorList>
    </citation>
    <scope>NUCLEOTIDE SEQUENCE [LARGE SCALE GENOMIC DNA]</scope>
    <source>
        <strain evidence="3">cv. CM334</strain>
    </source>
</reference>
<feature type="domain" description="RNase H type-1" evidence="1">
    <location>
        <begin position="209"/>
        <end position="288"/>
    </location>
</feature>
<dbReference type="STRING" id="4072.A0A2G2ZZQ8"/>
<dbReference type="AlphaFoldDB" id="A0A2G2ZZQ8"/>
<dbReference type="Proteomes" id="UP000222542">
    <property type="component" value="Unassembled WGS sequence"/>
</dbReference>
<dbReference type="InterPro" id="IPR012337">
    <property type="entry name" value="RNaseH-like_sf"/>
</dbReference>
<keyword evidence="3" id="KW-1185">Reference proteome</keyword>
<dbReference type="PANTHER" id="PTHR47723:SF24">
    <property type="entry name" value="RNASE H TYPE-1 DOMAIN-CONTAINING PROTEIN"/>
    <property type="match status" value="1"/>
</dbReference>
<comment type="caution">
    <text evidence="2">The sequence shown here is derived from an EMBL/GenBank/DDBJ whole genome shotgun (WGS) entry which is preliminary data.</text>
</comment>
<sequence>MEDINQLWQDRGWNEDLTAQLFPPDIWQHIINEIPLITEDDNWDHAWWMQSSTGKFTVGTDWELMRHKEEVTELYRSVWIKAARLWKKFSDIAGVRGPFLQIKWTIHRWWNANCNTKLKPLYQAMPVFIPWQIGKARNTIKHGAKFSFWRMEMEVNCNISLFAKTKYPWLIYLPNTWSEILLFLHQYKPTIHAQVVKWTAPTEGVYKCNTDGSFIGETGSTSCAFCIRNWEGDLVYAESSKLQESNSLLAEVMAVRFALEHYLNNRFTPLLIETDSLIVNKVLQGHWEVPWAIVMDIKKIRMWLIIWWR</sequence>